<name>A0A7S4S390_9DINO</name>
<feature type="region of interest" description="Disordered" evidence="1">
    <location>
        <begin position="135"/>
        <end position="218"/>
    </location>
</feature>
<accession>A0A7S4S390</accession>
<sequence>MSHEEFLTSLEVDINHEGMKRAAETLRLDPDATKTRLKHLTTYAVEEFRDVLKGTLPRSTGAALLPVVGLNGNLTTCKVVMTLMERGADMACLATWLWDVAEDVSAERLLGAASTGGYFMLMRGEKARARTVESLQSMQSSMRGLPRVVRRVGSTRARSQGASGSPAKARPVSYPAETESGKELSPRSTAEEEEPNSRAASLTEANPSGEVRSEEVTD</sequence>
<protein>
    <submittedName>
        <fullName evidence="2">Uncharacterized protein</fullName>
    </submittedName>
</protein>
<dbReference type="EMBL" id="HBNR01061668">
    <property type="protein sequence ID" value="CAE4631180.1"/>
    <property type="molecule type" value="Transcribed_RNA"/>
</dbReference>
<organism evidence="2">
    <name type="scientific">Alexandrium monilatum</name>
    <dbReference type="NCBI Taxonomy" id="311494"/>
    <lineage>
        <taxon>Eukaryota</taxon>
        <taxon>Sar</taxon>
        <taxon>Alveolata</taxon>
        <taxon>Dinophyceae</taxon>
        <taxon>Gonyaulacales</taxon>
        <taxon>Pyrocystaceae</taxon>
        <taxon>Alexandrium</taxon>
    </lineage>
</organism>
<evidence type="ECO:0000256" key="1">
    <source>
        <dbReference type="SAM" id="MobiDB-lite"/>
    </source>
</evidence>
<evidence type="ECO:0000313" key="2">
    <source>
        <dbReference type="EMBL" id="CAE4631180.1"/>
    </source>
</evidence>
<dbReference type="AlphaFoldDB" id="A0A7S4S390"/>
<proteinExistence type="predicted"/>
<reference evidence="2" key="1">
    <citation type="submission" date="2021-01" db="EMBL/GenBank/DDBJ databases">
        <authorList>
            <person name="Corre E."/>
            <person name="Pelletier E."/>
            <person name="Niang G."/>
            <person name="Scheremetjew M."/>
            <person name="Finn R."/>
            <person name="Kale V."/>
            <person name="Holt S."/>
            <person name="Cochrane G."/>
            <person name="Meng A."/>
            <person name="Brown T."/>
            <person name="Cohen L."/>
        </authorList>
    </citation>
    <scope>NUCLEOTIDE SEQUENCE</scope>
    <source>
        <strain evidence="2">CCMP3105</strain>
    </source>
</reference>
<gene>
    <name evidence="2" type="ORF">AMON00008_LOCUS43445</name>
</gene>